<evidence type="ECO:0000256" key="1">
    <source>
        <dbReference type="SAM" id="Coils"/>
    </source>
</evidence>
<evidence type="ECO:0000313" key="4">
    <source>
        <dbReference type="RefSeq" id="XP_030370270.1"/>
    </source>
</evidence>
<dbReference type="AlphaFoldDB" id="A0A6J2T4R1"/>
<evidence type="ECO:0000313" key="3">
    <source>
        <dbReference type="Proteomes" id="UP000504634"/>
    </source>
</evidence>
<sequence length="1273" mass="146825">MPVERSKTRRGKSGGCRTTIPQELQKLAKNRKYASLDKRLIFALRQNKLKELRTIILNKLHNHWIWKRRQHQRRKRRGCLARRLYKKLVRQLKRALRKEYDILDDHKARQRQLKSELQKLKEVARSSPHMWKYFRKHILRMELAFDGLLPLEDADKELQITQQALRGKIKKKIRFSEETASYLNVALSKKVIQKQQFGLRQVPYSVPNRREDQADQLKLPKGSRRAFKKKKLQLPEILLNKLAARGKERALIKAFLKTLRTEGTTEGDAQQMNKTYKRRKDGTVDDIMANIEGITSLEAAGPLENVPLKKILHGMKKRKGKTMRQEMEYLAKQESETKERSPFLARKQSKKVHKRRSLLGSLNSLLRVTNTVKRRKAHNYKPLTPGDHTKSFTSDAMINALRHMKRKLEPESNLKNPQMQSSITSFDSVTMMAILHEETEEKPKDEVKETGKRTIRLHGPNKESTTQKRIIFKELDKVESLNINGSKITQKYSKLLLETNKSADKLHTSTGGQQMGDSLDFKKSSSSLNRLYKIKKALGLISKPKRRATKSLSKMKTAKRSSERQQDGFRELTDLRSDTKLERLYETKGDTNIDQKHKNASGDHGYLDSDTKPEMTKDQRTKNDGTSRHSGDLKLEGRNYTKKLKGKKRGKQKTKRLSKELKGSDQFYIPDTIKQAKDTGKKGKKRKASLIANDGDMLYVNRSSSISTDLLIGRKKVVTAHAKFVPMPMKKASHTKQRPRFGEQFPDKDASKKVKYPKTPRAEVSVSSFWDSTPLQTPQKQNPTHSMVSLYTEDSFEVTKEQQKSVTSLPLTPIPPIQPTPKPSKQNLVSGEQLKVVEKGTSTEIKDVSLGDPPLATSLSQTRTSLDNKLSRRSLAWLKSQEEEGSIDSPNWKAVFKPAPDITQSQTEIFKRNAENHMFNEELEKKLLSLQEISRAELKHGKQQKLSEETASPHTDKVDHIDATNLPIELQKNISATQEPIVDENQEMLGKLTNDLESGALDEDLHEIVGAKMDEYKRVYQLLLMRKVPKNAEDIRLLKNYTRTPEMYNDTLTKLYEMRILKSQTSFGVSLVEMDYDRTMEALNKRHRQIRLGRTTSGISLNSLQSPDDSFEDSPPVLEVPSYDPKTVQLRWARYFAEQQKTPLELLLEKQNHEKALRKAQEQRLRLIRDERERQRRHQRHGHKGRIDLHRQFSHPRMTTRERVAHELASGSTLNALVSPPVVPKIKVTKVHDVCSECGRINCYRTESKASLIDDVHITEQMISQFKYLRLAH</sequence>
<gene>
    <name evidence="4" type="primary">LOC115620914</name>
</gene>
<accession>A0A6J2T4R1</accession>
<feature type="region of interest" description="Disordered" evidence="2">
    <location>
        <begin position="332"/>
        <end position="355"/>
    </location>
</feature>
<dbReference type="Proteomes" id="UP000504634">
    <property type="component" value="Unplaced"/>
</dbReference>
<proteinExistence type="predicted"/>
<dbReference type="RefSeq" id="XP_030370270.1">
    <property type="nucleotide sequence ID" value="XM_030514410.1"/>
</dbReference>
<evidence type="ECO:0000256" key="2">
    <source>
        <dbReference type="SAM" id="MobiDB-lite"/>
    </source>
</evidence>
<feature type="region of interest" description="Disordered" evidence="2">
    <location>
        <begin position="728"/>
        <end position="759"/>
    </location>
</feature>
<dbReference type="GeneID" id="115620914"/>
<name>A0A6J2T4R1_DROLE</name>
<feature type="coiled-coil region" evidence="1">
    <location>
        <begin position="1150"/>
        <end position="1178"/>
    </location>
</feature>
<protein>
    <submittedName>
        <fullName evidence="4">Uncharacterized protein LOC115620914</fullName>
    </submittedName>
</protein>
<keyword evidence="3" id="KW-1185">Reference proteome</keyword>
<feature type="region of interest" description="Disordered" evidence="2">
    <location>
        <begin position="543"/>
        <end position="574"/>
    </location>
</feature>
<feature type="compositionally biased region" description="Pro residues" evidence="2">
    <location>
        <begin position="812"/>
        <end position="822"/>
    </location>
</feature>
<reference evidence="4" key="1">
    <citation type="submission" date="2025-08" db="UniProtKB">
        <authorList>
            <consortium name="RefSeq"/>
        </authorList>
    </citation>
    <scope>IDENTIFICATION</scope>
    <source>
        <strain evidence="4">11010-0011.00</strain>
        <tissue evidence="4">Whole body</tissue>
    </source>
</reference>
<organism evidence="3 4">
    <name type="scientific">Drosophila lebanonensis</name>
    <name type="common">Fruit fly</name>
    <name type="synonym">Scaptodrosophila lebanonensis</name>
    <dbReference type="NCBI Taxonomy" id="7225"/>
    <lineage>
        <taxon>Eukaryota</taxon>
        <taxon>Metazoa</taxon>
        <taxon>Ecdysozoa</taxon>
        <taxon>Arthropoda</taxon>
        <taxon>Hexapoda</taxon>
        <taxon>Insecta</taxon>
        <taxon>Pterygota</taxon>
        <taxon>Neoptera</taxon>
        <taxon>Endopterygota</taxon>
        <taxon>Diptera</taxon>
        <taxon>Brachycera</taxon>
        <taxon>Muscomorpha</taxon>
        <taxon>Ephydroidea</taxon>
        <taxon>Drosophilidae</taxon>
        <taxon>Scaptodrosophila</taxon>
    </lineage>
</organism>
<keyword evidence="1" id="KW-0175">Coiled coil</keyword>
<feature type="compositionally biased region" description="Basic and acidic residues" evidence="2">
    <location>
        <begin position="586"/>
        <end position="639"/>
    </location>
</feature>
<feature type="region of interest" description="Disordered" evidence="2">
    <location>
        <begin position="586"/>
        <end position="662"/>
    </location>
</feature>
<feature type="compositionally biased region" description="Basic and acidic residues" evidence="2">
    <location>
        <begin position="332"/>
        <end position="341"/>
    </location>
</feature>
<feature type="compositionally biased region" description="Basic and acidic residues" evidence="2">
    <location>
        <begin position="560"/>
        <end position="574"/>
    </location>
</feature>
<feature type="compositionally biased region" description="Basic residues" evidence="2">
    <location>
        <begin position="640"/>
        <end position="656"/>
    </location>
</feature>
<feature type="region of interest" description="Disordered" evidence="2">
    <location>
        <begin position="799"/>
        <end position="829"/>
    </location>
</feature>